<dbReference type="AlphaFoldDB" id="A0A0E0EJ46"/>
<dbReference type="EnsemblPlants" id="OMERI08G06060.1">
    <property type="protein sequence ID" value="OMERI08G06060.1"/>
    <property type="gene ID" value="OMERI08G06060"/>
</dbReference>
<proteinExistence type="predicted"/>
<keyword evidence="3" id="KW-1185">Reference proteome</keyword>
<feature type="region of interest" description="Disordered" evidence="1">
    <location>
        <begin position="1"/>
        <end position="22"/>
    </location>
</feature>
<accession>A0A0E0EJ46</accession>
<dbReference type="Proteomes" id="UP000008021">
    <property type="component" value="Chromosome 8"/>
</dbReference>
<organism evidence="2">
    <name type="scientific">Oryza meridionalis</name>
    <dbReference type="NCBI Taxonomy" id="40149"/>
    <lineage>
        <taxon>Eukaryota</taxon>
        <taxon>Viridiplantae</taxon>
        <taxon>Streptophyta</taxon>
        <taxon>Embryophyta</taxon>
        <taxon>Tracheophyta</taxon>
        <taxon>Spermatophyta</taxon>
        <taxon>Magnoliopsida</taxon>
        <taxon>Liliopsida</taxon>
        <taxon>Poales</taxon>
        <taxon>Poaceae</taxon>
        <taxon>BOP clade</taxon>
        <taxon>Oryzoideae</taxon>
        <taxon>Oryzeae</taxon>
        <taxon>Oryzinae</taxon>
        <taxon>Oryza</taxon>
    </lineage>
</organism>
<sequence>MWRMAFSSTIAQPHPGDMPNSAPVKDSLWPTVLHHWCPGRLVFASVADRAQSPVPPGDHSPSSP</sequence>
<dbReference type="HOGENOM" id="CLU_2871499_0_0_1"/>
<reference evidence="2" key="1">
    <citation type="submission" date="2015-04" db="UniProtKB">
        <authorList>
            <consortium name="EnsemblPlants"/>
        </authorList>
    </citation>
    <scope>IDENTIFICATION</scope>
</reference>
<evidence type="ECO:0000313" key="2">
    <source>
        <dbReference type="EnsemblPlants" id="OMERI08G06060.1"/>
    </source>
</evidence>
<evidence type="ECO:0000256" key="1">
    <source>
        <dbReference type="SAM" id="MobiDB-lite"/>
    </source>
</evidence>
<feature type="compositionally biased region" description="Polar residues" evidence="1">
    <location>
        <begin position="1"/>
        <end position="11"/>
    </location>
</feature>
<protein>
    <submittedName>
        <fullName evidence="2">Uncharacterized protein</fullName>
    </submittedName>
</protein>
<name>A0A0E0EJ46_9ORYZ</name>
<reference evidence="2" key="2">
    <citation type="submission" date="2018-05" db="EMBL/GenBank/DDBJ databases">
        <title>OmerRS3 (Oryza meridionalis Reference Sequence Version 3).</title>
        <authorList>
            <person name="Zhang J."/>
            <person name="Kudrna D."/>
            <person name="Lee S."/>
            <person name="Talag J."/>
            <person name="Welchert J."/>
            <person name="Wing R.A."/>
        </authorList>
    </citation>
    <scope>NUCLEOTIDE SEQUENCE [LARGE SCALE GENOMIC DNA]</scope>
    <source>
        <strain evidence="2">cv. OR44</strain>
    </source>
</reference>
<evidence type="ECO:0000313" key="3">
    <source>
        <dbReference type="Proteomes" id="UP000008021"/>
    </source>
</evidence>
<dbReference type="Gramene" id="OMERI08G06060.1">
    <property type="protein sequence ID" value="OMERI08G06060.1"/>
    <property type="gene ID" value="OMERI08G06060"/>
</dbReference>